<dbReference type="KEGG" id="cml:BN424_3039"/>
<keyword evidence="4" id="KW-1185">Reference proteome</keyword>
<dbReference type="InterPro" id="IPR026906">
    <property type="entry name" value="LRR_5"/>
</dbReference>
<dbReference type="Pfam" id="PF13731">
    <property type="entry name" value="WxL"/>
    <property type="match status" value="1"/>
</dbReference>
<dbReference type="STRING" id="1234679.BN424_3039"/>
<evidence type="ECO:0000313" key="4">
    <source>
        <dbReference type="Proteomes" id="UP000000212"/>
    </source>
</evidence>
<name>K8E6H6_CARML</name>
<dbReference type="InterPro" id="IPR032675">
    <property type="entry name" value="LRR_dom_sf"/>
</dbReference>
<dbReference type="InterPro" id="IPR056573">
    <property type="entry name" value="Lectin_L-type_dom"/>
</dbReference>
<gene>
    <name evidence="3" type="ORF">BN424_3039</name>
</gene>
<dbReference type="SMART" id="SM00635">
    <property type="entry name" value="BID_2"/>
    <property type="match status" value="1"/>
</dbReference>
<evidence type="ECO:0000259" key="2">
    <source>
        <dbReference type="SMART" id="SM00635"/>
    </source>
</evidence>
<dbReference type="Pfam" id="PF02368">
    <property type="entry name" value="Big_2"/>
    <property type="match status" value="1"/>
</dbReference>
<dbReference type="InterPro" id="IPR013320">
    <property type="entry name" value="ConA-like_dom_sf"/>
</dbReference>
<dbReference type="eggNOG" id="COG5492">
    <property type="taxonomic scope" value="Bacteria"/>
</dbReference>
<dbReference type="CDD" id="cd01951">
    <property type="entry name" value="lectin_L-type"/>
    <property type="match status" value="1"/>
</dbReference>
<dbReference type="InterPro" id="IPR027994">
    <property type="entry name" value="WxL_dom"/>
</dbReference>
<feature type="compositionally biased region" description="Polar residues" evidence="1">
    <location>
        <begin position="865"/>
        <end position="882"/>
    </location>
</feature>
<dbReference type="Pfam" id="PF13306">
    <property type="entry name" value="LRR_5"/>
    <property type="match status" value="1"/>
</dbReference>
<dbReference type="RefSeq" id="WP_015077463.1">
    <property type="nucleotide sequence ID" value="NC_019425.2"/>
</dbReference>
<dbReference type="InterPro" id="IPR003343">
    <property type="entry name" value="Big_2"/>
</dbReference>
<organism evidence="3 4">
    <name type="scientific">Carnobacterium maltaromaticum LMA28</name>
    <dbReference type="NCBI Taxonomy" id="1234679"/>
    <lineage>
        <taxon>Bacteria</taxon>
        <taxon>Bacillati</taxon>
        <taxon>Bacillota</taxon>
        <taxon>Bacilli</taxon>
        <taxon>Lactobacillales</taxon>
        <taxon>Carnobacteriaceae</taxon>
        <taxon>Carnobacterium</taxon>
    </lineage>
</organism>
<sequence>MNKLRNKLVGATLLSMLAVPMIIGVLHVPIGLKAITEADISAEKESISMVNSVPRPGENIVVTKENFLEHFTLSGTAAYSSDTGIVTLTPDLPSSAGSFTMDSQIDLASSFYLTGRVNLGNKAEQQGGADGMGFGFHSGDVHSIGRHGNGMGLAQLPNVFGFKLDTYYNGSHQNSEGIAADPWLNNPTGSRVAAFGAFVHSPNAILTTEQNSMLEIPAPSNNQFRDFYMAYDTIEDKVKIVYNGQIWERDISTWHTGLDALSFIVSASTGQYHNLQQFEFTSMEYTPKVFEGNAVQQQVTLGESLATRDLQSFVTNVTYGDIPLNPNEYNVTLKDIENDLVGTGKATVIVEHNFLGVRTEIEVPLDVRWGDTILAKGWGDLSVGAYTYHPAENKVTANQGTINSSTQVHPNFTNRYYSVNLYNLTSGAQKITDARNYVSHSVTGQVSPFDAINQFSNGTRVASTQVGDIIELTHEESPNRLRQIVSGQEQPLRTNKNTSFLELTVSGYQQLHFNLLNVKSNGEISKWTTNDEIDGMLGEFLTNSDFETVRIIGFSEYPDRSTVGNSIGKILVEESLSTGNKVQYEYEVNFEVAAVPESIEVSPKIATIKTGETQQLSAKVLPENSVNTDLKWTSSNEELATVDEEGIVFGKRRGEVEISVETTNGLTDRATIQIVNIEIPSIDPSNPSLEVDKENPNEGSLAIRYASSLNFGETTVVGNGQELIALPSKDQDGRDILNMVTIQDIRPEAQRDGWQLQVRQTRELIGGSQIIMTPFVHESHLAGDSISVYEGDFIPNTDSQIFASASEANSNQIISFGMHNPQEEGVRLLIPPGMGAGSYQTNLHWNLVSGPNQKREDFSFRFSGTEGNSEASVTGYNGSGKNVTIPREVTNTAAGWTTPTPVTSIGDGAFRNKGLTSLQIPNSITSIGYQALRENQLKTLILPNSLISIGNGALEHNQLTEIEIPDTVTSIGEWAFNDNQLATVGMSKSVETFGNLVFRENPLAEINVESESEAERLTHLLTPTVMNGVTELTVLRTNKQKFYQLDALNRRLWLNLENE</sequence>
<dbReference type="Gene3D" id="2.60.40.1080">
    <property type="match status" value="1"/>
</dbReference>
<dbReference type="OrthoDB" id="2171275at2"/>
<accession>K8E6H6</accession>
<reference evidence="4" key="1">
    <citation type="journal article" date="2013" name="Genome Announc.">
        <title>Complete Chromosome Sequence of Carnobacterium maltaromaticum LMA 28.</title>
        <authorList>
            <person name="Cailliez-Grimal C."/>
            <person name="Chaillou S."/>
            <person name="Anba-Mondoloni J."/>
            <person name="Loux V."/>
            <person name="Afzal M.I."/>
            <person name="Rahman A."/>
            <person name="Kergourlay G."/>
            <person name="Champomier-Verges M.C."/>
            <person name="Zagorec M."/>
            <person name="Dalgaard P."/>
            <person name="Leisner J.J."/>
            <person name="Prevost H."/>
            <person name="Revol-Junelles A.M."/>
            <person name="Borges F."/>
        </authorList>
    </citation>
    <scope>NUCLEOTIDE SEQUENCE</scope>
    <source>
        <strain evidence="4">LMA28</strain>
    </source>
</reference>
<dbReference type="Gene3D" id="2.60.120.200">
    <property type="match status" value="1"/>
</dbReference>
<evidence type="ECO:0000256" key="1">
    <source>
        <dbReference type="SAM" id="MobiDB-lite"/>
    </source>
</evidence>
<dbReference type="EMBL" id="HE999757">
    <property type="protein sequence ID" value="CCO12460.2"/>
    <property type="molecule type" value="Genomic_DNA"/>
</dbReference>
<dbReference type="HOGENOM" id="CLU_289463_0_0_9"/>
<dbReference type="Pfam" id="PF18483">
    <property type="entry name" value="Lectin_L-type_dom"/>
    <property type="match status" value="1"/>
</dbReference>
<dbReference type="SUPFAM" id="SSF52058">
    <property type="entry name" value="L domain-like"/>
    <property type="match status" value="1"/>
</dbReference>
<proteinExistence type="predicted"/>
<dbReference type="InterPro" id="IPR008964">
    <property type="entry name" value="Invasin/intimin_cell_adhesion"/>
</dbReference>
<dbReference type="AlphaFoldDB" id="K8E6H6"/>
<dbReference type="Proteomes" id="UP000000212">
    <property type="component" value="Chromosome"/>
</dbReference>
<feature type="domain" description="BIG2" evidence="2">
    <location>
        <begin position="595"/>
        <end position="672"/>
    </location>
</feature>
<dbReference type="SUPFAM" id="SSF49373">
    <property type="entry name" value="Invasin/intimin cell-adhesion fragments"/>
    <property type="match status" value="1"/>
</dbReference>
<dbReference type="Gene3D" id="3.80.10.10">
    <property type="entry name" value="Ribonuclease Inhibitor"/>
    <property type="match status" value="1"/>
</dbReference>
<dbReference type="SUPFAM" id="SSF49899">
    <property type="entry name" value="Concanavalin A-like lectins/glucanases"/>
    <property type="match status" value="1"/>
</dbReference>
<evidence type="ECO:0000313" key="3">
    <source>
        <dbReference type="EMBL" id="CCO12460.2"/>
    </source>
</evidence>
<feature type="region of interest" description="Disordered" evidence="1">
    <location>
        <begin position="862"/>
        <end position="883"/>
    </location>
</feature>
<protein>
    <submittedName>
        <fullName evidence="3">Bacterial Ig-like domain family protein</fullName>
    </submittedName>
</protein>